<dbReference type="EMBL" id="MCFJ01000010">
    <property type="protein sequence ID" value="ORY61627.1"/>
    <property type="molecule type" value="Genomic_DNA"/>
</dbReference>
<feature type="domain" description="FAS1" evidence="1">
    <location>
        <begin position="176"/>
        <end position="312"/>
    </location>
</feature>
<dbReference type="SUPFAM" id="SSF82153">
    <property type="entry name" value="FAS1 domain"/>
    <property type="match status" value="2"/>
</dbReference>
<dbReference type="OrthoDB" id="286301at2759"/>
<organism evidence="2 3">
    <name type="scientific">Pseudomassariella vexata</name>
    <dbReference type="NCBI Taxonomy" id="1141098"/>
    <lineage>
        <taxon>Eukaryota</taxon>
        <taxon>Fungi</taxon>
        <taxon>Dikarya</taxon>
        <taxon>Ascomycota</taxon>
        <taxon>Pezizomycotina</taxon>
        <taxon>Sordariomycetes</taxon>
        <taxon>Xylariomycetidae</taxon>
        <taxon>Amphisphaeriales</taxon>
        <taxon>Pseudomassariaceae</taxon>
        <taxon>Pseudomassariella</taxon>
    </lineage>
</organism>
<dbReference type="RefSeq" id="XP_040713704.1">
    <property type="nucleotide sequence ID" value="XM_040857314.1"/>
</dbReference>
<dbReference type="Proteomes" id="UP000193689">
    <property type="component" value="Unassembled WGS sequence"/>
</dbReference>
<dbReference type="STRING" id="1141098.A0A1Y2DQY1"/>
<dbReference type="InParanoid" id="A0A1Y2DQY1"/>
<dbReference type="InterPro" id="IPR036378">
    <property type="entry name" value="FAS1_dom_sf"/>
</dbReference>
<name>A0A1Y2DQY1_9PEZI</name>
<proteinExistence type="predicted"/>
<dbReference type="GeneID" id="63773526"/>
<dbReference type="PANTHER" id="PTHR10900:SF77">
    <property type="entry name" value="FI19380P1"/>
    <property type="match status" value="1"/>
</dbReference>
<dbReference type="SMART" id="SM00554">
    <property type="entry name" value="FAS1"/>
    <property type="match status" value="2"/>
</dbReference>
<evidence type="ECO:0000313" key="3">
    <source>
        <dbReference type="Proteomes" id="UP000193689"/>
    </source>
</evidence>
<dbReference type="InterPro" id="IPR000782">
    <property type="entry name" value="FAS1_domain"/>
</dbReference>
<feature type="domain" description="FAS1" evidence="1">
    <location>
        <begin position="1"/>
        <end position="143"/>
    </location>
</feature>
<sequence length="323" mass="34505">MISEDPDLSQFYALFKSTGGNSGIPGPPFEERFNRAETLVRYTVFAPINSAFANLNPELIKTLTSPPAYPFLASILKTHLTEGELSSINLTNGGTFTAVEGFKINVSAAESQTGISINGQARLISSIPVQASNGAVFKIDGIVDPYADYFGRDSSSPHPAESNTSMPVCDGDVANQTSMADVLNSTPQVSTFMRWLGAVAPEFVTTLDSIPKAEGDANETVLFAPSNTAFANLPSTAVDKALEPHNQPLTAWLLKNQFVRMSGRANTISMFGLPLATTMAPNGNVSVINNANVEREKVCSCNGCVYVVSKWIDPLFGILGLQK</sequence>
<accession>A0A1Y2DQY1</accession>
<dbReference type="AlphaFoldDB" id="A0A1Y2DQY1"/>
<evidence type="ECO:0000313" key="2">
    <source>
        <dbReference type="EMBL" id="ORY61627.1"/>
    </source>
</evidence>
<comment type="caution">
    <text evidence="2">The sequence shown here is derived from an EMBL/GenBank/DDBJ whole genome shotgun (WGS) entry which is preliminary data.</text>
</comment>
<dbReference type="PANTHER" id="PTHR10900">
    <property type="entry name" value="PERIOSTIN-RELATED"/>
    <property type="match status" value="1"/>
</dbReference>
<dbReference type="InterPro" id="IPR050904">
    <property type="entry name" value="Adhesion/Biosynth-related"/>
</dbReference>
<dbReference type="PROSITE" id="PS50213">
    <property type="entry name" value="FAS1"/>
    <property type="match status" value="2"/>
</dbReference>
<evidence type="ECO:0000259" key="1">
    <source>
        <dbReference type="PROSITE" id="PS50213"/>
    </source>
</evidence>
<keyword evidence="3" id="KW-1185">Reference proteome</keyword>
<protein>
    <submittedName>
        <fullName evidence="2">FAS1 domain-containing protein</fullName>
    </submittedName>
</protein>
<reference evidence="2 3" key="1">
    <citation type="submission" date="2016-07" db="EMBL/GenBank/DDBJ databases">
        <title>Pervasive Adenine N6-methylation of Active Genes in Fungi.</title>
        <authorList>
            <consortium name="DOE Joint Genome Institute"/>
            <person name="Mondo S.J."/>
            <person name="Dannebaum R.O."/>
            <person name="Kuo R.C."/>
            <person name="Labutti K."/>
            <person name="Haridas S."/>
            <person name="Kuo A."/>
            <person name="Salamov A."/>
            <person name="Ahrendt S.R."/>
            <person name="Lipzen A."/>
            <person name="Sullivan W."/>
            <person name="Andreopoulos W.B."/>
            <person name="Clum A."/>
            <person name="Lindquist E."/>
            <person name="Daum C."/>
            <person name="Ramamoorthy G.K."/>
            <person name="Gryganskyi A."/>
            <person name="Culley D."/>
            <person name="Magnuson J.K."/>
            <person name="James T.Y."/>
            <person name="O'Malley M.A."/>
            <person name="Stajich J.E."/>
            <person name="Spatafora J.W."/>
            <person name="Visel A."/>
            <person name="Grigoriev I.V."/>
        </authorList>
    </citation>
    <scope>NUCLEOTIDE SEQUENCE [LARGE SCALE GENOMIC DNA]</scope>
    <source>
        <strain evidence="2 3">CBS 129021</strain>
    </source>
</reference>
<dbReference type="Gene3D" id="2.30.180.10">
    <property type="entry name" value="FAS1 domain"/>
    <property type="match status" value="2"/>
</dbReference>
<gene>
    <name evidence="2" type="ORF">BCR38DRAFT_373601</name>
</gene>
<dbReference type="Pfam" id="PF02469">
    <property type="entry name" value="Fasciclin"/>
    <property type="match status" value="2"/>
</dbReference>